<evidence type="ECO:0000313" key="2">
    <source>
        <dbReference type="Proteomes" id="UP000623129"/>
    </source>
</evidence>
<evidence type="ECO:0000313" key="1">
    <source>
        <dbReference type="EMBL" id="KAF3341004.1"/>
    </source>
</evidence>
<dbReference type="Gene3D" id="1.10.630.10">
    <property type="entry name" value="Cytochrome P450"/>
    <property type="match status" value="1"/>
</dbReference>
<dbReference type="Pfam" id="PF00067">
    <property type="entry name" value="p450"/>
    <property type="match status" value="1"/>
</dbReference>
<dbReference type="SUPFAM" id="SSF48264">
    <property type="entry name" value="Cytochrome P450"/>
    <property type="match status" value="1"/>
</dbReference>
<proteinExistence type="predicted"/>
<dbReference type="AlphaFoldDB" id="A0A833RGT7"/>
<gene>
    <name evidence="1" type="ORF">FCM35_KLT09848</name>
</gene>
<dbReference type="GO" id="GO:0005506">
    <property type="term" value="F:iron ion binding"/>
    <property type="evidence" value="ECO:0007669"/>
    <property type="project" value="InterPro"/>
</dbReference>
<dbReference type="InterPro" id="IPR036396">
    <property type="entry name" value="Cyt_P450_sf"/>
</dbReference>
<protein>
    <submittedName>
        <fullName evidence="1">Cytochrome P450 71A1-like protein</fullName>
    </submittedName>
</protein>
<dbReference type="EMBL" id="SWLB01000002">
    <property type="protein sequence ID" value="KAF3341004.1"/>
    <property type="molecule type" value="Genomic_DNA"/>
</dbReference>
<dbReference type="GO" id="GO:0004497">
    <property type="term" value="F:monooxygenase activity"/>
    <property type="evidence" value="ECO:0007669"/>
    <property type="project" value="InterPro"/>
</dbReference>
<sequence length="55" mass="6244">MDNVKAVILDMFAARTDTTFITLDWGMTELLMNPKALTQAQIEVRRVVGEKKFVS</sequence>
<accession>A0A833RGT7</accession>
<keyword evidence="2" id="KW-1185">Reference proteome</keyword>
<dbReference type="InterPro" id="IPR002401">
    <property type="entry name" value="Cyt_P450_E_grp-I"/>
</dbReference>
<organism evidence="1 2">
    <name type="scientific">Carex littledalei</name>
    <dbReference type="NCBI Taxonomy" id="544730"/>
    <lineage>
        <taxon>Eukaryota</taxon>
        <taxon>Viridiplantae</taxon>
        <taxon>Streptophyta</taxon>
        <taxon>Embryophyta</taxon>
        <taxon>Tracheophyta</taxon>
        <taxon>Spermatophyta</taxon>
        <taxon>Magnoliopsida</taxon>
        <taxon>Liliopsida</taxon>
        <taxon>Poales</taxon>
        <taxon>Cyperaceae</taxon>
        <taxon>Cyperoideae</taxon>
        <taxon>Cariceae</taxon>
        <taxon>Carex</taxon>
        <taxon>Carex subgen. Euthyceras</taxon>
    </lineage>
</organism>
<dbReference type="PANTHER" id="PTHR47952">
    <property type="entry name" value="TRYPTAMINE 5-HYDROXYLASE"/>
    <property type="match status" value="1"/>
</dbReference>
<dbReference type="InterPro" id="IPR001128">
    <property type="entry name" value="Cyt_P450"/>
</dbReference>
<dbReference type="GO" id="GO:0020037">
    <property type="term" value="F:heme binding"/>
    <property type="evidence" value="ECO:0007669"/>
    <property type="project" value="InterPro"/>
</dbReference>
<dbReference type="GO" id="GO:0016705">
    <property type="term" value="F:oxidoreductase activity, acting on paired donors, with incorporation or reduction of molecular oxygen"/>
    <property type="evidence" value="ECO:0007669"/>
    <property type="project" value="InterPro"/>
</dbReference>
<dbReference type="PANTHER" id="PTHR47952:SF1">
    <property type="entry name" value="TRYPTAMINE 5-HYDROXYLASE"/>
    <property type="match status" value="1"/>
</dbReference>
<dbReference type="Proteomes" id="UP000623129">
    <property type="component" value="Unassembled WGS sequence"/>
</dbReference>
<reference evidence="1" key="1">
    <citation type="submission" date="2020-01" db="EMBL/GenBank/DDBJ databases">
        <title>Genome sequence of Kobresia littledalei, the first chromosome-level genome in the family Cyperaceae.</title>
        <authorList>
            <person name="Qu G."/>
        </authorList>
    </citation>
    <scope>NUCLEOTIDE SEQUENCE</scope>
    <source>
        <strain evidence="1">C.B.Clarke</strain>
        <tissue evidence="1">Leaf</tissue>
    </source>
</reference>
<comment type="caution">
    <text evidence="1">The sequence shown here is derived from an EMBL/GenBank/DDBJ whole genome shotgun (WGS) entry which is preliminary data.</text>
</comment>
<name>A0A833RGT7_9POAL</name>
<dbReference type="PRINTS" id="PR00463">
    <property type="entry name" value="EP450I"/>
</dbReference>
<dbReference type="OrthoDB" id="666026at2759"/>